<name>A0A2V4BX22_9FLAO</name>
<dbReference type="RefSeq" id="WP_110348615.1">
    <property type="nucleotide sequence ID" value="NZ_QJHL01000007.1"/>
</dbReference>
<evidence type="ECO:0000313" key="2">
    <source>
        <dbReference type="Proteomes" id="UP000247681"/>
    </source>
</evidence>
<comment type="caution">
    <text evidence="1">The sequence shown here is derived from an EMBL/GenBank/DDBJ whole genome shotgun (WGS) entry which is preliminary data.</text>
</comment>
<sequence>MIVSKIFWGDTVCYSIHPEQIITSTYLDEGGRGIEDTILTIDTLNRIADDCSNSFCTILNFDKIISFQSNLITVLKEIKETSKNLILINISGEIVDGQHLNTYKNANNILIDGVYKLLYMNDNNSVIDYDFYNEEIFRLDFKEKLKKYIDSSNKMAHTSSSVYLNSYVDVKEFISLDYQFVIYSIYKLALQLREKWLIGAHHSNPILVCQNSNSAFIASLLSGLLGLDILILDKIGPINKLYKRLGSTIIENRNYIVVSDFVCLGTEVKIVKNLIEFSGGKYLGNVSLIRVQTFDEFDIAYKDALSVFEITKANNRDLNYYISTNLEMLRNE</sequence>
<protein>
    <submittedName>
        <fullName evidence="1">Uncharacterized protein</fullName>
    </submittedName>
</protein>
<evidence type="ECO:0000313" key="1">
    <source>
        <dbReference type="EMBL" id="PXY43182.1"/>
    </source>
</evidence>
<accession>A0A2V4BX22</accession>
<dbReference type="OrthoDB" id="1237483at2"/>
<organism evidence="1 2">
    <name type="scientific">Flavobacterium hydrophilum</name>
    <dbReference type="NCBI Taxonomy" id="2211445"/>
    <lineage>
        <taxon>Bacteria</taxon>
        <taxon>Pseudomonadati</taxon>
        <taxon>Bacteroidota</taxon>
        <taxon>Flavobacteriia</taxon>
        <taxon>Flavobacteriales</taxon>
        <taxon>Flavobacteriaceae</taxon>
        <taxon>Flavobacterium</taxon>
    </lineage>
</organism>
<dbReference type="EMBL" id="QJHL01000007">
    <property type="protein sequence ID" value="PXY43182.1"/>
    <property type="molecule type" value="Genomic_DNA"/>
</dbReference>
<dbReference type="AlphaFoldDB" id="A0A2V4BX22"/>
<proteinExistence type="predicted"/>
<keyword evidence="2" id="KW-1185">Reference proteome</keyword>
<dbReference type="Proteomes" id="UP000247681">
    <property type="component" value="Unassembled WGS sequence"/>
</dbReference>
<reference evidence="1 2" key="1">
    <citation type="submission" date="2018-05" db="EMBL/GenBank/DDBJ databases">
        <title>Flavobacterium sp. strain IMCC34758, incomplete genome.</title>
        <authorList>
            <person name="Joung Y."/>
        </authorList>
    </citation>
    <scope>NUCLEOTIDE SEQUENCE [LARGE SCALE GENOMIC DNA]</scope>
    <source>
        <strain evidence="1 2">IMCC34758</strain>
    </source>
</reference>
<gene>
    <name evidence="1" type="ORF">DMB68_21075</name>
</gene>